<dbReference type="Pfam" id="PF01551">
    <property type="entry name" value="Peptidase_M23"/>
    <property type="match status" value="1"/>
</dbReference>
<evidence type="ECO:0000313" key="3">
    <source>
        <dbReference type="EMBL" id="XDQ74238.1"/>
    </source>
</evidence>
<evidence type="ECO:0000259" key="2">
    <source>
        <dbReference type="Pfam" id="PF01551"/>
    </source>
</evidence>
<protein>
    <submittedName>
        <fullName evidence="3">Murein hydrolase activator EnvC</fullName>
    </submittedName>
</protein>
<dbReference type="GO" id="GO:0004222">
    <property type="term" value="F:metalloendopeptidase activity"/>
    <property type="evidence" value="ECO:0007669"/>
    <property type="project" value="TreeGrafter"/>
</dbReference>
<reference evidence="3" key="1">
    <citation type="submission" date="2024-07" db="EMBL/GenBank/DDBJ databases">
        <authorList>
            <person name="Yu S.T."/>
        </authorList>
    </citation>
    <scope>NUCLEOTIDE SEQUENCE</scope>
    <source>
        <strain evidence="3">R44</strain>
    </source>
</reference>
<dbReference type="Gene3D" id="2.70.70.10">
    <property type="entry name" value="Glucose Permease (Domain IIA)"/>
    <property type="match status" value="1"/>
</dbReference>
<proteinExistence type="predicted"/>
<dbReference type="RefSeq" id="WP_369146778.1">
    <property type="nucleotide sequence ID" value="NZ_CP163444.1"/>
</dbReference>
<dbReference type="InterPro" id="IPR016047">
    <property type="entry name" value="M23ase_b-sheet_dom"/>
</dbReference>
<dbReference type="PANTHER" id="PTHR21666">
    <property type="entry name" value="PEPTIDASE-RELATED"/>
    <property type="match status" value="1"/>
</dbReference>
<name>A0AB39T6J0_9ACTN</name>
<dbReference type="PANTHER" id="PTHR21666:SF289">
    <property type="entry name" value="L-ALA--D-GLU ENDOPEPTIDASE"/>
    <property type="match status" value="1"/>
</dbReference>
<accession>A0AB39T6J0</accession>
<dbReference type="SUPFAM" id="SSF51261">
    <property type="entry name" value="Duplicated hybrid motif"/>
    <property type="match status" value="1"/>
</dbReference>
<dbReference type="AlphaFoldDB" id="A0AB39T6J0"/>
<dbReference type="CDD" id="cd12797">
    <property type="entry name" value="M23_peptidase"/>
    <property type="match status" value="1"/>
</dbReference>
<feature type="domain" description="M23ase beta-sheet core" evidence="2">
    <location>
        <begin position="37"/>
        <end position="133"/>
    </location>
</feature>
<dbReference type="InterPro" id="IPR011055">
    <property type="entry name" value="Dup_hybrid_motif"/>
</dbReference>
<gene>
    <name evidence="3" type="ORF">AB5J54_28615</name>
</gene>
<dbReference type="InterPro" id="IPR050570">
    <property type="entry name" value="Cell_wall_metabolism_enzyme"/>
</dbReference>
<organism evidence="3">
    <name type="scientific">Streptomyces sp. R44</name>
    <dbReference type="NCBI Taxonomy" id="3238633"/>
    <lineage>
        <taxon>Bacteria</taxon>
        <taxon>Bacillati</taxon>
        <taxon>Actinomycetota</taxon>
        <taxon>Actinomycetes</taxon>
        <taxon>Kitasatosporales</taxon>
        <taxon>Streptomycetaceae</taxon>
        <taxon>Streptomyces</taxon>
    </lineage>
</organism>
<evidence type="ECO:0000256" key="1">
    <source>
        <dbReference type="ARBA" id="ARBA00022729"/>
    </source>
</evidence>
<keyword evidence="1" id="KW-0732">Signal</keyword>
<keyword evidence="3" id="KW-0378">Hydrolase</keyword>
<dbReference type="EMBL" id="CP163444">
    <property type="protein sequence ID" value="XDQ74238.1"/>
    <property type="molecule type" value="Genomic_DNA"/>
</dbReference>
<sequence>MHLTMLLAMLTLLWPVGPPPPEILRGWEPPPGPYAAGHRGVDLAAPPGTPVLAPAAGTVTFAGPVGGRGAVTLTLPGTGTPPLRTTFTPVTPLVPQGTQVSPGTPIAEVTENPHCPKTCLHWGLLKGETYLNPLPLTHRPASRLLPVTRGAP</sequence>